<name>A0A5J5HRZ9_9BACI</name>
<dbReference type="PANTHER" id="PTHR35789:SF1">
    <property type="entry name" value="SPORE GERMINATION PROTEIN B3"/>
    <property type="match status" value="1"/>
</dbReference>
<evidence type="ECO:0000256" key="6">
    <source>
        <dbReference type="ARBA" id="ARBA00023139"/>
    </source>
</evidence>
<evidence type="ECO:0000256" key="5">
    <source>
        <dbReference type="ARBA" id="ARBA00023136"/>
    </source>
</evidence>
<feature type="domain" description="Spore germination protein N-terminal" evidence="9">
    <location>
        <begin position="30"/>
        <end position="227"/>
    </location>
</feature>
<evidence type="ECO:0000256" key="4">
    <source>
        <dbReference type="ARBA" id="ARBA00022729"/>
    </source>
</evidence>
<dbReference type="PANTHER" id="PTHR35789">
    <property type="entry name" value="SPORE GERMINATION PROTEIN B3"/>
    <property type="match status" value="1"/>
</dbReference>
<dbReference type="GO" id="GO:0009847">
    <property type="term" value="P:spore germination"/>
    <property type="evidence" value="ECO:0007669"/>
    <property type="project" value="InterPro"/>
</dbReference>
<keyword evidence="4" id="KW-0732">Signal</keyword>
<dbReference type="RefSeq" id="WP_150440182.1">
    <property type="nucleotide sequence ID" value="NZ_VYKL01000017.1"/>
</dbReference>
<reference evidence="10 11" key="1">
    <citation type="submission" date="2019-09" db="EMBL/GenBank/DDBJ databases">
        <title>Whole genome sequences of isolates from the Mars Exploration Rovers.</title>
        <authorList>
            <person name="Seuylemezian A."/>
            <person name="Vaishampayan P."/>
        </authorList>
    </citation>
    <scope>NUCLEOTIDE SEQUENCE [LARGE SCALE GENOMIC DNA]</scope>
    <source>
        <strain evidence="10 11">MER_TA_151</strain>
    </source>
</reference>
<evidence type="ECO:0000259" key="9">
    <source>
        <dbReference type="Pfam" id="PF25198"/>
    </source>
</evidence>
<keyword evidence="7" id="KW-0449">Lipoprotein</keyword>
<dbReference type="OrthoDB" id="9816067at2"/>
<sequence length="409" mass="46134">MSLNKHRWKRPLLLLLVITLLLSLITGCWDSREIEKRATILAIGIDNAGPNAEEKEDEINHLKGKIPIPEERMIELTVQIAIPGRIPLGPQIGGGEKSPVLVVRAVGHTLEDALLNIQQELATEVFLGHLRLIVLHEELARDGVGRFTDYLRRNPQIRRTASLVISKEKASEYMKIRPELERVPSLYLAEMVDSLIQLGKFPPTFIGMFWSILSSKGQDAYLPYFTIKGKSNIQINGLAYFSGDKMVGKTQPLQIGSFMAGIGAEQGGYGVFIKASEMEQAVLVRAVKRKTKVKASLKNGKPHILVKVHYESEIEEVESTHPSHIKKEYLSSFEKEFSKGAGQSLEKLIDETKESKSDIFGFGEHFRAKLPKYWNKQIKTKKNWQDIYENLSCEVEVSTKIRRTGMKAK</sequence>
<dbReference type="PROSITE" id="PS51257">
    <property type="entry name" value="PROKAR_LIPOPROTEIN"/>
    <property type="match status" value="1"/>
</dbReference>
<gene>
    <name evidence="10" type="ORF">F4V44_11560</name>
</gene>
<dbReference type="Proteomes" id="UP000326671">
    <property type="component" value="Unassembled WGS sequence"/>
</dbReference>
<dbReference type="Gene3D" id="3.30.300.210">
    <property type="entry name" value="Nutrient germinant receptor protein C, domain 3"/>
    <property type="match status" value="1"/>
</dbReference>
<evidence type="ECO:0000256" key="2">
    <source>
        <dbReference type="ARBA" id="ARBA00007886"/>
    </source>
</evidence>
<dbReference type="EMBL" id="VYKL01000017">
    <property type="protein sequence ID" value="KAA9024233.1"/>
    <property type="molecule type" value="Genomic_DNA"/>
</dbReference>
<dbReference type="GO" id="GO:0016020">
    <property type="term" value="C:membrane"/>
    <property type="evidence" value="ECO:0007669"/>
    <property type="project" value="UniProtKB-SubCell"/>
</dbReference>
<evidence type="ECO:0000313" key="11">
    <source>
        <dbReference type="Proteomes" id="UP000326671"/>
    </source>
</evidence>
<evidence type="ECO:0000256" key="7">
    <source>
        <dbReference type="ARBA" id="ARBA00023288"/>
    </source>
</evidence>
<keyword evidence="11" id="KW-1185">Reference proteome</keyword>
<dbReference type="Pfam" id="PF05504">
    <property type="entry name" value="Spore_GerAC"/>
    <property type="match status" value="1"/>
</dbReference>
<comment type="caution">
    <text evidence="10">The sequence shown here is derived from an EMBL/GenBank/DDBJ whole genome shotgun (WGS) entry which is preliminary data.</text>
</comment>
<evidence type="ECO:0000256" key="1">
    <source>
        <dbReference type="ARBA" id="ARBA00004635"/>
    </source>
</evidence>
<evidence type="ECO:0000313" key="10">
    <source>
        <dbReference type="EMBL" id="KAA9024233.1"/>
    </source>
</evidence>
<dbReference type="AlphaFoldDB" id="A0A5J5HRZ9"/>
<evidence type="ECO:0000256" key="3">
    <source>
        <dbReference type="ARBA" id="ARBA00022544"/>
    </source>
</evidence>
<proteinExistence type="inferred from homology"/>
<organism evidence="10 11">
    <name type="scientific">Niallia endozanthoxylica</name>
    <dbReference type="NCBI Taxonomy" id="2036016"/>
    <lineage>
        <taxon>Bacteria</taxon>
        <taxon>Bacillati</taxon>
        <taxon>Bacillota</taxon>
        <taxon>Bacilli</taxon>
        <taxon>Bacillales</taxon>
        <taxon>Bacillaceae</taxon>
        <taxon>Niallia</taxon>
    </lineage>
</organism>
<protein>
    <submittedName>
        <fullName evidence="10">Ger(X)C family spore germination protein</fullName>
    </submittedName>
</protein>
<dbReference type="InterPro" id="IPR008844">
    <property type="entry name" value="Spore_GerAC-like"/>
</dbReference>
<keyword evidence="3" id="KW-0309">Germination</keyword>
<dbReference type="NCBIfam" id="TIGR02887">
    <property type="entry name" value="spore_ger_x_C"/>
    <property type="match status" value="1"/>
</dbReference>
<evidence type="ECO:0000259" key="8">
    <source>
        <dbReference type="Pfam" id="PF05504"/>
    </source>
</evidence>
<comment type="similarity">
    <text evidence="2">Belongs to the GerABKC lipoprotein family.</text>
</comment>
<keyword evidence="5" id="KW-0472">Membrane</keyword>
<dbReference type="InterPro" id="IPR046953">
    <property type="entry name" value="Spore_GerAC-like_C"/>
</dbReference>
<feature type="domain" description="Spore germination GerAC-like C-terminal" evidence="8">
    <location>
        <begin position="236"/>
        <end position="405"/>
    </location>
</feature>
<dbReference type="Pfam" id="PF25198">
    <property type="entry name" value="Spore_GerAC_N"/>
    <property type="match status" value="1"/>
</dbReference>
<dbReference type="InterPro" id="IPR038501">
    <property type="entry name" value="Spore_GerAC_C_sf"/>
</dbReference>
<comment type="subcellular location">
    <subcellularLocation>
        <location evidence="1">Membrane</location>
        <topology evidence="1">Lipid-anchor</topology>
    </subcellularLocation>
</comment>
<accession>A0A5J5HRZ9</accession>
<dbReference type="InterPro" id="IPR057336">
    <property type="entry name" value="GerAC_N"/>
</dbReference>
<keyword evidence="6" id="KW-0564">Palmitate</keyword>